<dbReference type="CDD" id="cd00038">
    <property type="entry name" value="CAP_ED"/>
    <property type="match status" value="1"/>
</dbReference>
<proteinExistence type="predicted"/>
<sequence length="244" mass="27468">MSSAAPLFASLIRKLRLLAPTLNEEDEDALLALPHRLEHVRARSYLVREGTIPDECCLLIEGYAARSKLAFDGGRQIVSFHIAGDILDIQHLFLERADHDIQAITDAAILWISKAELRKLVLRRPAISVALWRDSLIDASIFREWVLNVGRRDARTRIAHMLCEFIARCEAVGLGTPQRMNLPFSQEEIADATGLTPVHVNRMLRELSEEGLITRSGRALEVQNWDRFQRVAGFNQAYLHAAAA</sequence>
<dbReference type="GO" id="GO:0003700">
    <property type="term" value="F:DNA-binding transcription factor activity"/>
    <property type="evidence" value="ECO:0007669"/>
    <property type="project" value="TreeGrafter"/>
</dbReference>
<dbReference type="CDD" id="cd00092">
    <property type="entry name" value="HTH_CRP"/>
    <property type="match status" value="1"/>
</dbReference>
<dbReference type="InterPro" id="IPR050397">
    <property type="entry name" value="Env_Response_Regulators"/>
</dbReference>
<dbReference type="Gene3D" id="1.10.10.10">
    <property type="entry name" value="Winged helix-like DNA-binding domain superfamily/Winged helix DNA-binding domain"/>
    <property type="match status" value="1"/>
</dbReference>
<dbReference type="SUPFAM" id="SSF51206">
    <property type="entry name" value="cAMP-binding domain-like"/>
    <property type="match status" value="1"/>
</dbReference>
<dbReference type="EMBL" id="MPSB01000002">
    <property type="protein sequence ID" value="ONF97111.1"/>
    <property type="molecule type" value="Genomic_DNA"/>
</dbReference>
<dbReference type="Pfam" id="PF13545">
    <property type="entry name" value="HTH_Crp_2"/>
    <property type="match status" value="1"/>
</dbReference>
<organism evidence="5 6">
    <name type="scientific">Sphingomonas jeddahensis</name>
    <dbReference type="NCBI Taxonomy" id="1915074"/>
    <lineage>
        <taxon>Bacteria</taxon>
        <taxon>Pseudomonadati</taxon>
        <taxon>Pseudomonadota</taxon>
        <taxon>Alphaproteobacteria</taxon>
        <taxon>Sphingomonadales</taxon>
        <taxon>Sphingomonadaceae</taxon>
        <taxon>Sphingomonas</taxon>
    </lineage>
</organism>
<dbReference type="Pfam" id="PF00027">
    <property type="entry name" value="cNMP_binding"/>
    <property type="match status" value="1"/>
</dbReference>
<evidence type="ECO:0000256" key="3">
    <source>
        <dbReference type="ARBA" id="ARBA00023163"/>
    </source>
</evidence>
<evidence type="ECO:0000256" key="2">
    <source>
        <dbReference type="ARBA" id="ARBA00023125"/>
    </source>
</evidence>
<evidence type="ECO:0000256" key="1">
    <source>
        <dbReference type="ARBA" id="ARBA00023015"/>
    </source>
</evidence>
<dbReference type="AlphaFoldDB" id="A0A1V2EWQ5"/>
<protein>
    <submittedName>
        <fullName evidence="5">Transcriptional activatory protein AadR</fullName>
    </submittedName>
</protein>
<dbReference type="InterPro" id="IPR014710">
    <property type="entry name" value="RmlC-like_jellyroll"/>
</dbReference>
<name>A0A1V2EWQ5_9SPHN</name>
<reference evidence="5 6" key="1">
    <citation type="submission" date="2016-11" db="EMBL/GenBank/DDBJ databases">
        <title>Genome sequence of Sphingomonas jeddahensis G39.</title>
        <authorList>
            <person name="Poehlein A."/>
            <person name="Wuebbeler J.H."/>
            <person name="Steinbuechel A."/>
            <person name="Daniel R."/>
        </authorList>
    </citation>
    <scope>NUCLEOTIDE SEQUENCE [LARGE SCALE GENOMIC DNA]</scope>
    <source>
        <strain evidence="5 6">G39</strain>
    </source>
</reference>
<dbReference type="InterPro" id="IPR036390">
    <property type="entry name" value="WH_DNA-bd_sf"/>
</dbReference>
<dbReference type="Gene3D" id="2.60.120.10">
    <property type="entry name" value="Jelly Rolls"/>
    <property type="match status" value="1"/>
</dbReference>
<dbReference type="SUPFAM" id="SSF46785">
    <property type="entry name" value="Winged helix' DNA-binding domain"/>
    <property type="match status" value="1"/>
</dbReference>
<evidence type="ECO:0000259" key="4">
    <source>
        <dbReference type="PROSITE" id="PS51063"/>
    </source>
</evidence>
<dbReference type="GO" id="GO:0005829">
    <property type="term" value="C:cytosol"/>
    <property type="evidence" value="ECO:0007669"/>
    <property type="project" value="TreeGrafter"/>
</dbReference>
<accession>A0A1V2EWQ5</accession>
<keyword evidence="3" id="KW-0804">Transcription</keyword>
<dbReference type="PROSITE" id="PS51063">
    <property type="entry name" value="HTH_CRP_2"/>
    <property type="match status" value="1"/>
</dbReference>
<dbReference type="InterPro" id="IPR012318">
    <property type="entry name" value="HTH_CRP"/>
</dbReference>
<dbReference type="SMART" id="SM00419">
    <property type="entry name" value="HTH_CRP"/>
    <property type="match status" value="1"/>
</dbReference>
<dbReference type="RefSeq" id="WP_076743585.1">
    <property type="nucleotide sequence ID" value="NZ_MPSB01000002.1"/>
</dbReference>
<dbReference type="GO" id="GO:0003677">
    <property type="term" value="F:DNA binding"/>
    <property type="evidence" value="ECO:0007669"/>
    <property type="project" value="UniProtKB-KW"/>
</dbReference>
<dbReference type="InterPro" id="IPR018490">
    <property type="entry name" value="cNMP-bd_dom_sf"/>
</dbReference>
<dbReference type="STRING" id="1915074.SPHI_05480"/>
<dbReference type="InterPro" id="IPR036388">
    <property type="entry name" value="WH-like_DNA-bd_sf"/>
</dbReference>
<gene>
    <name evidence="5" type="primary">aadR</name>
    <name evidence="5" type="ORF">SPHI_05480</name>
</gene>
<dbReference type="InterPro" id="IPR000595">
    <property type="entry name" value="cNMP-bd_dom"/>
</dbReference>
<dbReference type="PANTHER" id="PTHR24567:SF68">
    <property type="entry name" value="DNA-BINDING TRANSCRIPTIONAL DUAL REGULATOR CRP"/>
    <property type="match status" value="1"/>
</dbReference>
<keyword evidence="6" id="KW-1185">Reference proteome</keyword>
<evidence type="ECO:0000313" key="5">
    <source>
        <dbReference type="EMBL" id="ONF97111.1"/>
    </source>
</evidence>
<evidence type="ECO:0000313" key="6">
    <source>
        <dbReference type="Proteomes" id="UP000188729"/>
    </source>
</evidence>
<dbReference type="PANTHER" id="PTHR24567">
    <property type="entry name" value="CRP FAMILY TRANSCRIPTIONAL REGULATORY PROTEIN"/>
    <property type="match status" value="1"/>
</dbReference>
<keyword evidence="1" id="KW-0805">Transcription regulation</keyword>
<dbReference type="OrthoDB" id="6155297at2"/>
<comment type="caution">
    <text evidence="5">The sequence shown here is derived from an EMBL/GenBank/DDBJ whole genome shotgun (WGS) entry which is preliminary data.</text>
</comment>
<keyword evidence="2" id="KW-0238">DNA-binding</keyword>
<dbReference type="Proteomes" id="UP000188729">
    <property type="component" value="Unassembled WGS sequence"/>
</dbReference>
<feature type="domain" description="HTH crp-type" evidence="4">
    <location>
        <begin position="152"/>
        <end position="226"/>
    </location>
</feature>